<dbReference type="Pfam" id="PF02771">
    <property type="entry name" value="Acyl-CoA_dh_N"/>
    <property type="match status" value="1"/>
</dbReference>
<proteinExistence type="inferred from homology"/>
<name>A0A1B7LDG0_9FIRM</name>
<dbReference type="InterPro" id="IPR037069">
    <property type="entry name" value="AcylCoA_DH/ox_N_sf"/>
</dbReference>
<gene>
    <name evidence="12" type="ORF">A6M21_12020</name>
</gene>
<dbReference type="PANTHER" id="PTHR43884:SF12">
    <property type="entry name" value="ISOVALERYL-COA DEHYDROGENASE, MITOCHONDRIAL-RELATED"/>
    <property type="match status" value="1"/>
</dbReference>
<dbReference type="InterPro" id="IPR009075">
    <property type="entry name" value="AcylCo_DH/oxidase_C"/>
</dbReference>
<dbReference type="InterPro" id="IPR013786">
    <property type="entry name" value="AcylCoA_DH/ox_N"/>
</dbReference>
<dbReference type="InterPro" id="IPR046373">
    <property type="entry name" value="Acyl-CoA_Oxase/DH_mid-dom_sf"/>
</dbReference>
<dbReference type="GO" id="GO:0009083">
    <property type="term" value="P:branched-chain amino acid catabolic process"/>
    <property type="evidence" value="ECO:0007669"/>
    <property type="project" value="UniProtKB-KW"/>
</dbReference>
<dbReference type="SUPFAM" id="SSF56645">
    <property type="entry name" value="Acyl-CoA dehydrogenase NM domain-like"/>
    <property type="match status" value="1"/>
</dbReference>
<evidence type="ECO:0000256" key="5">
    <source>
        <dbReference type="ARBA" id="ARBA00022630"/>
    </source>
</evidence>
<organism evidence="12 13">
    <name type="scientific">Desulfotomaculum copahuensis</name>
    <dbReference type="NCBI Taxonomy" id="1838280"/>
    <lineage>
        <taxon>Bacteria</taxon>
        <taxon>Bacillati</taxon>
        <taxon>Bacillota</taxon>
        <taxon>Clostridia</taxon>
        <taxon>Eubacteriales</taxon>
        <taxon>Desulfotomaculaceae</taxon>
        <taxon>Desulfotomaculum</taxon>
    </lineage>
</organism>
<evidence type="ECO:0000259" key="10">
    <source>
        <dbReference type="Pfam" id="PF02770"/>
    </source>
</evidence>
<dbReference type="Pfam" id="PF02770">
    <property type="entry name" value="Acyl-CoA_dh_M"/>
    <property type="match status" value="1"/>
</dbReference>
<dbReference type="SUPFAM" id="SSF47203">
    <property type="entry name" value="Acyl-CoA dehydrogenase C-terminal domain-like"/>
    <property type="match status" value="1"/>
</dbReference>
<comment type="cofactor">
    <cofactor evidence="1 8">
        <name>FAD</name>
        <dbReference type="ChEBI" id="CHEBI:57692"/>
    </cofactor>
</comment>
<dbReference type="GO" id="GO:0050660">
    <property type="term" value="F:flavin adenine dinucleotide binding"/>
    <property type="evidence" value="ECO:0007669"/>
    <property type="project" value="InterPro"/>
</dbReference>
<keyword evidence="7 8" id="KW-0560">Oxidoreductase</keyword>
<dbReference type="Gene3D" id="1.10.540.10">
    <property type="entry name" value="Acyl-CoA dehydrogenase/oxidase, N-terminal domain"/>
    <property type="match status" value="1"/>
</dbReference>
<dbReference type="Pfam" id="PF00441">
    <property type="entry name" value="Acyl-CoA_dh_1"/>
    <property type="match status" value="1"/>
</dbReference>
<feature type="domain" description="Acyl-CoA dehydrogenase/oxidase N-terminal" evidence="11">
    <location>
        <begin position="9"/>
        <end position="116"/>
    </location>
</feature>
<dbReference type="FunFam" id="2.40.110.10:FF:000001">
    <property type="entry name" value="Acyl-CoA dehydrogenase, mitochondrial"/>
    <property type="match status" value="1"/>
</dbReference>
<keyword evidence="5 8" id="KW-0285">Flavoprotein</keyword>
<dbReference type="AlphaFoldDB" id="A0A1B7LDG0"/>
<evidence type="ECO:0000259" key="11">
    <source>
        <dbReference type="Pfam" id="PF02771"/>
    </source>
</evidence>
<dbReference type="PANTHER" id="PTHR43884">
    <property type="entry name" value="ACYL-COA DEHYDROGENASE"/>
    <property type="match status" value="1"/>
</dbReference>
<feature type="domain" description="Acyl-CoA dehydrogenase/oxidase C-terminal" evidence="9">
    <location>
        <begin position="230"/>
        <end position="378"/>
    </location>
</feature>
<evidence type="ECO:0000259" key="9">
    <source>
        <dbReference type="Pfam" id="PF00441"/>
    </source>
</evidence>
<dbReference type="OrthoDB" id="9802447at2"/>
<dbReference type="FunFam" id="1.20.140.10:FF:000001">
    <property type="entry name" value="Acyl-CoA dehydrogenase"/>
    <property type="match status" value="1"/>
</dbReference>
<protein>
    <submittedName>
        <fullName evidence="12">Acyl-CoA dehydrogenase</fullName>
    </submittedName>
</protein>
<dbReference type="FunFam" id="1.10.540.10:FF:000009">
    <property type="entry name" value="Probable acyl-CoA dehydrogenase"/>
    <property type="match status" value="1"/>
</dbReference>
<keyword evidence="6 8" id="KW-0274">FAD</keyword>
<comment type="caution">
    <text evidence="12">The sequence shown here is derived from an EMBL/GenBank/DDBJ whole genome shotgun (WGS) entry which is preliminary data.</text>
</comment>
<dbReference type="InterPro" id="IPR006091">
    <property type="entry name" value="Acyl-CoA_Oxase/DH_mid-dom"/>
</dbReference>
<dbReference type="PROSITE" id="PS00073">
    <property type="entry name" value="ACYL_COA_DH_2"/>
    <property type="match status" value="1"/>
</dbReference>
<evidence type="ECO:0000256" key="6">
    <source>
        <dbReference type="ARBA" id="ARBA00022827"/>
    </source>
</evidence>
<dbReference type="Gene3D" id="2.40.110.10">
    <property type="entry name" value="Butyryl-CoA Dehydrogenase, subunit A, domain 2"/>
    <property type="match status" value="1"/>
</dbReference>
<keyword evidence="4" id="KW-0101">Branched-chain amino acid catabolism</keyword>
<evidence type="ECO:0000256" key="4">
    <source>
        <dbReference type="ARBA" id="ARBA00022456"/>
    </source>
</evidence>
<keyword evidence="13" id="KW-1185">Reference proteome</keyword>
<dbReference type="PROSITE" id="PS00072">
    <property type="entry name" value="ACYL_COA_DH_1"/>
    <property type="match status" value="1"/>
</dbReference>
<dbReference type="RefSeq" id="WP_066669166.1">
    <property type="nucleotide sequence ID" value="NZ_LYVF01000168.1"/>
</dbReference>
<dbReference type="STRING" id="1838280.A6M21_12020"/>
<accession>A0A1B7LDG0</accession>
<dbReference type="Gene3D" id="1.20.140.10">
    <property type="entry name" value="Butyryl-CoA Dehydrogenase, subunit A, domain 3"/>
    <property type="match status" value="1"/>
</dbReference>
<feature type="domain" description="Acyl-CoA oxidase/dehydrogenase middle" evidence="10">
    <location>
        <begin position="121"/>
        <end position="218"/>
    </location>
</feature>
<evidence type="ECO:0000256" key="1">
    <source>
        <dbReference type="ARBA" id="ARBA00001974"/>
    </source>
</evidence>
<dbReference type="InterPro" id="IPR006089">
    <property type="entry name" value="Acyl-CoA_DH_CS"/>
</dbReference>
<reference evidence="12 13" key="1">
    <citation type="submission" date="2016-04" db="EMBL/GenBank/DDBJ databases">
        <authorList>
            <person name="Evans L.H."/>
            <person name="Alamgir A."/>
            <person name="Owens N."/>
            <person name="Weber N.D."/>
            <person name="Virtaneva K."/>
            <person name="Barbian K."/>
            <person name="Babar A."/>
            <person name="Rosenke K."/>
        </authorList>
    </citation>
    <scope>NUCLEOTIDE SEQUENCE [LARGE SCALE GENOMIC DNA]</scope>
    <source>
        <strain evidence="12 13">LMa1</strain>
    </source>
</reference>
<evidence type="ECO:0000256" key="7">
    <source>
        <dbReference type="ARBA" id="ARBA00023002"/>
    </source>
</evidence>
<sequence>MALDLNAGEYKIFRDAFKKFIQSEIAPHYEDWEKEGLVPRPVWEKAGDNGFLCPWVSEEYGGAGAGFEYSVIITEELSRAGTHVFFPLHSDIVVPYIASYGTPEQKQRWLPGCVSGRIITAIAMTEPDAGSDLAAIRTTALPNGDHYVLNGTKTFISCGINAGLVLVACKTDPRANPPYKGISLLVVEHGTPGFSRGKKLDKMGLRSQDTVELVFDDCRVPAENLLGEEGRGFIYLMEKLQQERLICAVMGQGLAERMLKYTVEYCRSRNIFGKPVASFQHNAFKLAELATEVELGRAFLNSLLEKHLAGERAVKEVSMAKWWITEMANRVAYHCLQLHGGYGYSGEYPICRDYRDVRIFNIFAGTTEVMKAIIAREIGL</sequence>
<dbReference type="EMBL" id="LYVF01000168">
    <property type="protein sequence ID" value="OAT81127.1"/>
    <property type="molecule type" value="Genomic_DNA"/>
</dbReference>
<evidence type="ECO:0000256" key="3">
    <source>
        <dbReference type="ARBA" id="ARBA00009347"/>
    </source>
</evidence>
<comment type="pathway">
    <text evidence="2">Amino-acid degradation; L-valine degradation.</text>
</comment>
<dbReference type="InterPro" id="IPR009100">
    <property type="entry name" value="AcylCoA_DH/oxidase_NM_dom_sf"/>
</dbReference>
<dbReference type="GO" id="GO:0003995">
    <property type="term" value="F:acyl-CoA dehydrogenase activity"/>
    <property type="evidence" value="ECO:0007669"/>
    <property type="project" value="InterPro"/>
</dbReference>
<evidence type="ECO:0000256" key="2">
    <source>
        <dbReference type="ARBA" id="ARBA00005109"/>
    </source>
</evidence>
<dbReference type="InterPro" id="IPR036250">
    <property type="entry name" value="AcylCo_DH-like_C"/>
</dbReference>
<evidence type="ECO:0000313" key="13">
    <source>
        <dbReference type="Proteomes" id="UP000078532"/>
    </source>
</evidence>
<dbReference type="Proteomes" id="UP000078532">
    <property type="component" value="Unassembled WGS sequence"/>
</dbReference>
<evidence type="ECO:0000256" key="8">
    <source>
        <dbReference type="RuleBase" id="RU362125"/>
    </source>
</evidence>
<evidence type="ECO:0000313" key="12">
    <source>
        <dbReference type="EMBL" id="OAT81127.1"/>
    </source>
</evidence>
<comment type="similarity">
    <text evidence="3 8">Belongs to the acyl-CoA dehydrogenase family.</text>
</comment>